<keyword evidence="1" id="KW-0472">Membrane</keyword>
<sequence>MRLSAISLAVHFVADPPPSLKSQKPSRPNNGLQFSDLNSIDLHFSQSSFQLNHKDLSPWSSLMARARPLGPSVAPWPVETSTAHGVSSLLVLVFLSGMVKSFWSSPSASGNTLSLVSPLLQPPEKRSSPQISLTSPVSRRLHILHVSTKTKLGFLLAGLDSNFGPLTLLKPKPIKCNPNLQSLQFRFVPTSFMSLYRQCLDRLYDLNGKGHHSRYNSLTLLWIYIHYLRILTFVPPMALSILSKSLKFYRFLFMKRCYRRFVCGHGGPWFNSYSATILSTVFNQCPNTIISNSRILCSQDNFNLQMNDPEPLLSVIKQPQPDYNSIVFRSRADTLLRVDLLKPTRRSAVALSSTSTSLVTVTNLSSIDSLVEDLSANRDLTCAKSHSRICLKALMEPLSICFIYPFVALGNVLLYVLNIGSLIPLSLCIWVFLD</sequence>
<dbReference type="Proteomes" id="UP000694240">
    <property type="component" value="Chromosome 13"/>
</dbReference>
<organism evidence="2 3">
    <name type="scientific">Arabidopsis thaliana x Arabidopsis arenosa</name>
    <dbReference type="NCBI Taxonomy" id="1240361"/>
    <lineage>
        <taxon>Eukaryota</taxon>
        <taxon>Viridiplantae</taxon>
        <taxon>Streptophyta</taxon>
        <taxon>Embryophyta</taxon>
        <taxon>Tracheophyta</taxon>
        <taxon>Spermatophyta</taxon>
        <taxon>Magnoliopsida</taxon>
        <taxon>eudicotyledons</taxon>
        <taxon>Gunneridae</taxon>
        <taxon>Pentapetalae</taxon>
        <taxon>rosids</taxon>
        <taxon>malvids</taxon>
        <taxon>Brassicales</taxon>
        <taxon>Brassicaceae</taxon>
        <taxon>Camelineae</taxon>
        <taxon>Arabidopsis</taxon>
    </lineage>
</organism>
<gene>
    <name evidence="2" type="ORF">ISN45_Aa08g003340</name>
</gene>
<accession>A0A8T1XMM9</accession>
<evidence type="ECO:0000313" key="3">
    <source>
        <dbReference type="Proteomes" id="UP000694240"/>
    </source>
</evidence>
<keyword evidence="1" id="KW-1133">Transmembrane helix</keyword>
<evidence type="ECO:0000256" key="1">
    <source>
        <dbReference type="SAM" id="Phobius"/>
    </source>
</evidence>
<dbReference type="AlphaFoldDB" id="A0A8T1XMM9"/>
<evidence type="ECO:0000313" key="2">
    <source>
        <dbReference type="EMBL" id="KAG7532671.1"/>
    </source>
</evidence>
<comment type="caution">
    <text evidence="2">The sequence shown here is derived from an EMBL/GenBank/DDBJ whole genome shotgun (WGS) entry which is preliminary data.</text>
</comment>
<dbReference type="EMBL" id="JAEFBK010000013">
    <property type="protein sequence ID" value="KAG7532671.1"/>
    <property type="molecule type" value="Genomic_DNA"/>
</dbReference>
<keyword evidence="3" id="KW-1185">Reference proteome</keyword>
<evidence type="ECO:0008006" key="4">
    <source>
        <dbReference type="Google" id="ProtNLM"/>
    </source>
</evidence>
<proteinExistence type="predicted"/>
<keyword evidence="1" id="KW-0812">Transmembrane</keyword>
<reference evidence="2 3" key="1">
    <citation type="submission" date="2020-12" db="EMBL/GenBank/DDBJ databases">
        <title>Concerted genomic and epigenomic changes stabilize Arabidopsis allopolyploids.</title>
        <authorList>
            <person name="Chen Z."/>
        </authorList>
    </citation>
    <scope>NUCLEOTIDE SEQUENCE [LARGE SCALE GENOMIC DNA]</scope>
    <source>
        <strain evidence="2">Allo738</strain>
        <tissue evidence="2">Leaf</tissue>
    </source>
</reference>
<name>A0A8T1XMM9_9BRAS</name>
<feature type="transmembrane region" description="Helical" evidence="1">
    <location>
        <begin position="413"/>
        <end position="433"/>
    </location>
</feature>
<protein>
    <recommendedName>
        <fullName evidence="4">Transmembrane protein</fullName>
    </recommendedName>
</protein>